<evidence type="ECO:0000256" key="2">
    <source>
        <dbReference type="SAM" id="Phobius"/>
    </source>
</evidence>
<gene>
    <name evidence="4" type="ORF">ACFO9K_04975</name>
</gene>
<dbReference type="EMBL" id="JBHSHT010000001">
    <property type="protein sequence ID" value="MFC4823606.1"/>
    <property type="molecule type" value="Genomic_DNA"/>
</dbReference>
<feature type="compositionally biased region" description="Acidic residues" evidence="1">
    <location>
        <begin position="137"/>
        <end position="146"/>
    </location>
</feature>
<keyword evidence="5" id="KW-1185">Reference proteome</keyword>
<feature type="transmembrane region" description="Helical" evidence="2">
    <location>
        <begin position="91"/>
        <end position="108"/>
    </location>
</feature>
<keyword evidence="2" id="KW-0472">Membrane</keyword>
<keyword evidence="2" id="KW-1133">Transmembrane helix</keyword>
<name>A0ABD5PZA2_9EURY</name>
<dbReference type="Proteomes" id="UP001595945">
    <property type="component" value="Unassembled WGS sequence"/>
</dbReference>
<feature type="region of interest" description="Disordered" evidence="1">
    <location>
        <begin position="117"/>
        <end position="146"/>
    </location>
</feature>
<dbReference type="Pfam" id="PF24008">
    <property type="entry name" value="DUF7322"/>
    <property type="match status" value="1"/>
</dbReference>
<comment type="caution">
    <text evidence="4">The sequence shown here is derived from an EMBL/GenBank/DDBJ whole genome shotgun (WGS) entry which is preliminary data.</text>
</comment>
<feature type="compositionally biased region" description="Acidic residues" evidence="1">
    <location>
        <begin position="1"/>
        <end position="36"/>
    </location>
</feature>
<feature type="region of interest" description="Disordered" evidence="1">
    <location>
        <begin position="1"/>
        <end position="54"/>
    </location>
</feature>
<reference evidence="4 5" key="1">
    <citation type="journal article" date="2019" name="Int. J. Syst. Evol. Microbiol.">
        <title>The Global Catalogue of Microorganisms (GCM) 10K type strain sequencing project: providing services to taxonomists for standard genome sequencing and annotation.</title>
        <authorList>
            <consortium name="The Broad Institute Genomics Platform"/>
            <consortium name="The Broad Institute Genome Sequencing Center for Infectious Disease"/>
            <person name="Wu L."/>
            <person name="Ma J."/>
        </authorList>
    </citation>
    <scope>NUCLEOTIDE SEQUENCE [LARGE SCALE GENOMIC DNA]</scope>
    <source>
        <strain evidence="4 5">XZYJ18</strain>
    </source>
</reference>
<evidence type="ECO:0000259" key="3">
    <source>
        <dbReference type="Pfam" id="PF24008"/>
    </source>
</evidence>
<dbReference type="InterPro" id="IPR055746">
    <property type="entry name" value="DUF7322"/>
</dbReference>
<feature type="transmembrane region" description="Helical" evidence="2">
    <location>
        <begin position="62"/>
        <end position="85"/>
    </location>
</feature>
<dbReference type="AlphaFoldDB" id="A0ABD5PZA2"/>
<feature type="compositionally biased region" description="Acidic residues" evidence="1">
    <location>
        <begin position="119"/>
        <end position="130"/>
    </location>
</feature>
<organism evidence="4 5">
    <name type="scientific">Halorussus aquaticus</name>
    <dbReference type="NCBI Taxonomy" id="2953748"/>
    <lineage>
        <taxon>Archaea</taxon>
        <taxon>Methanobacteriati</taxon>
        <taxon>Methanobacteriota</taxon>
        <taxon>Stenosarchaea group</taxon>
        <taxon>Halobacteria</taxon>
        <taxon>Halobacteriales</taxon>
        <taxon>Haladaptataceae</taxon>
        <taxon>Halorussus</taxon>
    </lineage>
</organism>
<accession>A0ABD5PZA2</accession>
<protein>
    <recommendedName>
        <fullName evidence="3">DUF7322 domain-containing protein</fullName>
    </recommendedName>
</protein>
<evidence type="ECO:0000313" key="5">
    <source>
        <dbReference type="Proteomes" id="UP001595945"/>
    </source>
</evidence>
<proteinExistence type="predicted"/>
<evidence type="ECO:0000313" key="4">
    <source>
        <dbReference type="EMBL" id="MFC4823606.1"/>
    </source>
</evidence>
<sequence length="146" mass="15587">MAPDDSTPDDTDPPDTDLLPEDPPEAEADLLPDDPSEGLAPDPPQVSVPSEEDAPTAVKKEFWSLVLLFNVALFGMSLGIMLVGFEGRWEFGGAIFAVGAFAFARGWYGYRKATSTLGDSDDATDADDAEREASDGTTDDAELQKD</sequence>
<dbReference type="RefSeq" id="WP_254266928.1">
    <property type="nucleotide sequence ID" value="NZ_CP100400.1"/>
</dbReference>
<evidence type="ECO:0000256" key="1">
    <source>
        <dbReference type="SAM" id="MobiDB-lite"/>
    </source>
</evidence>
<dbReference type="GeneID" id="73045337"/>
<keyword evidence="2" id="KW-0812">Transmembrane</keyword>
<feature type="domain" description="DUF7322" evidence="3">
    <location>
        <begin position="52"/>
        <end position="112"/>
    </location>
</feature>